<dbReference type="EMBL" id="JBHULH010000003">
    <property type="protein sequence ID" value="MFD2567008.1"/>
    <property type="molecule type" value="Genomic_DNA"/>
</dbReference>
<sequence length="280" mass="30000">MATTNTPPPQNTPPKTTAKTTSVPKKTATAKAKSDEIPGVSEAVIHELSNEINNMIGFAVYNGIIINTEVNSLIKNPSVDDLINAHNLLCKNVAPATPKSIEYTKKMHQEGSGKSVFNKVPLTRNLIIIALVFIAMFVGTAFSKDVNNSSLDAGILSSDGWPLLLNLGFLSSVAGLGVIFFLLKDVSTSIKRGTLVPEDSISYISQILLGIIAGLLMSEVLSVYLKNSNDINLFNKSILALIGGFSSDAIFSILQGVITRVKDIFIPSNSQQNNSIPNRV</sequence>
<organism evidence="3 4">
    <name type="scientific">Pseudotenacibaculum haliotis</name>
    <dbReference type="NCBI Taxonomy" id="1862138"/>
    <lineage>
        <taxon>Bacteria</taxon>
        <taxon>Pseudomonadati</taxon>
        <taxon>Bacteroidota</taxon>
        <taxon>Flavobacteriia</taxon>
        <taxon>Flavobacteriales</taxon>
        <taxon>Flavobacteriaceae</taxon>
        <taxon>Pseudotenacibaculum</taxon>
    </lineage>
</organism>
<reference evidence="4" key="1">
    <citation type="journal article" date="2019" name="Int. J. Syst. Evol. Microbiol.">
        <title>The Global Catalogue of Microorganisms (GCM) 10K type strain sequencing project: providing services to taxonomists for standard genome sequencing and annotation.</title>
        <authorList>
            <consortium name="The Broad Institute Genomics Platform"/>
            <consortium name="The Broad Institute Genome Sequencing Center for Infectious Disease"/>
            <person name="Wu L."/>
            <person name="Ma J."/>
        </authorList>
    </citation>
    <scope>NUCLEOTIDE SEQUENCE [LARGE SCALE GENOMIC DNA]</scope>
    <source>
        <strain evidence="4">KCTC 52127</strain>
    </source>
</reference>
<evidence type="ECO:0000256" key="2">
    <source>
        <dbReference type="SAM" id="Phobius"/>
    </source>
</evidence>
<keyword evidence="2" id="KW-0812">Transmembrane</keyword>
<dbReference type="Proteomes" id="UP001597508">
    <property type="component" value="Unassembled WGS sequence"/>
</dbReference>
<proteinExistence type="predicted"/>
<evidence type="ECO:0000313" key="3">
    <source>
        <dbReference type="EMBL" id="MFD2567008.1"/>
    </source>
</evidence>
<feature type="transmembrane region" description="Helical" evidence="2">
    <location>
        <begin position="237"/>
        <end position="258"/>
    </location>
</feature>
<feature type="compositionally biased region" description="Pro residues" evidence="1">
    <location>
        <begin position="1"/>
        <end position="12"/>
    </location>
</feature>
<evidence type="ECO:0000313" key="4">
    <source>
        <dbReference type="Proteomes" id="UP001597508"/>
    </source>
</evidence>
<name>A0ABW5LQA7_9FLAO</name>
<feature type="transmembrane region" description="Helical" evidence="2">
    <location>
        <begin position="122"/>
        <end position="143"/>
    </location>
</feature>
<evidence type="ECO:0000256" key="1">
    <source>
        <dbReference type="SAM" id="MobiDB-lite"/>
    </source>
</evidence>
<keyword evidence="2" id="KW-1133">Transmembrane helix</keyword>
<feature type="transmembrane region" description="Helical" evidence="2">
    <location>
        <begin position="163"/>
        <end position="183"/>
    </location>
</feature>
<feature type="transmembrane region" description="Helical" evidence="2">
    <location>
        <begin position="203"/>
        <end position="225"/>
    </location>
</feature>
<protein>
    <submittedName>
        <fullName evidence="3">Uncharacterized protein</fullName>
    </submittedName>
</protein>
<feature type="compositionally biased region" description="Low complexity" evidence="1">
    <location>
        <begin position="13"/>
        <end position="31"/>
    </location>
</feature>
<comment type="caution">
    <text evidence="3">The sequence shown here is derived from an EMBL/GenBank/DDBJ whole genome shotgun (WGS) entry which is preliminary data.</text>
</comment>
<dbReference type="RefSeq" id="WP_379665718.1">
    <property type="nucleotide sequence ID" value="NZ_JBHULH010000003.1"/>
</dbReference>
<feature type="region of interest" description="Disordered" evidence="1">
    <location>
        <begin position="1"/>
        <end position="34"/>
    </location>
</feature>
<keyword evidence="2" id="KW-0472">Membrane</keyword>
<gene>
    <name evidence="3" type="ORF">ACFSRZ_06465</name>
</gene>
<accession>A0ABW5LQA7</accession>
<keyword evidence="4" id="KW-1185">Reference proteome</keyword>